<evidence type="ECO:0000313" key="10">
    <source>
        <dbReference type="Proteomes" id="UP001054889"/>
    </source>
</evidence>
<dbReference type="GO" id="GO:0035515">
    <property type="term" value="F:oxidative RNA demethylase activity"/>
    <property type="evidence" value="ECO:0007669"/>
    <property type="project" value="TreeGrafter"/>
</dbReference>
<comment type="similarity">
    <text evidence="1">Belongs to the alkB family.</text>
</comment>
<sequence length="580" mass="65494">MPPPPLRSPPPPAMYGATDPAPAERTAFRQAEKKYKLYKPPNAKGRARTRLGSRSSLLLLQLLPSSLFTKSDVPYRRRSKPTGGDLSAVVDFHALLASDGELPTAIERCDCAGFERPVFCFLDRPGFYFIPGALSIDEQCYWIRESLNTFPQPPNRTNLTAIYGSISDLLIAAKKRKVLVEVPDDQETNEQNNSGGNTQPRNFKFVEDSEFQKGDVPKSIAATTLVRKLRWSTLGLQFDWSKRNYDVSLPHNKIPDALTILAKKMAIPAMPSGQEFKPEAAIVNYYGPSDMLGGHVDDMEKDWTKPIVSISLGCKCIFLLGGKTREEVPTAMFLRSGDIVLMAGEARERFHGVPRIFTESDQQDISALVSQLSGEDDHFVLDYIMNSRININIRQIYSFKTGSWNSVESGWHGDAHFFDPPRSVFLNGFLHENMYSEILTVDMEGKTWRTIPAPIKDEYGFIHQAQGHLSYICVDDDSLKLSIWTLDDYATNEWILKHTVSTLLLFGGKRMRVVRDYQVIGIHPEGNMIFFIFGEKETLMAYIMDRREVRVICNLGDDYYKSCLPYAPLFLESRQVATGP</sequence>
<reference evidence="9" key="1">
    <citation type="journal article" date="2018" name="DNA Res.">
        <title>Multiple hybrid de novo genome assembly of finger millet, an orphan allotetraploid crop.</title>
        <authorList>
            <person name="Hatakeyama M."/>
            <person name="Aluri S."/>
            <person name="Balachadran M.T."/>
            <person name="Sivarajan S.R."/>
            <person name="Patrignani A."/>
            <person name="Gruter S."/>
            <person name="Poveda L."/>
            <person name="Shimizu-Inatsugi R."/>
            <person name="Baeten J."/>
            <person name="Francoijs K.J."/>
            <person name="Nataraja K.N."/>
            <person name="Reddy Y.A.N."/>
            <person name="Phadnis S."/>
            <person name="Ravikumar R.L."/>
            <person name="Schlapbach R."/>
            <person name="Sreeman S.M."/>
            <person name="Shimizu K.K."/>
        </authorList>
    </citation>
    <scope>NUCLEOTIDE SEQUENCE</scope>
</reference>
<dbReference type="InterPro" id="IPR005123">
    <property type="entry name" value="Oxoglu/Fe-dep_dioxygenase_dom"/>
</dbReference>
<evidence type="ECO:0000256" key="1">
    <source>
        <dbReference type="ARBA" id="ARBA00007879"/>
    </source>
</evidence>
<evidence type="ECO:0000256" key="2">
    <source>
        <dbReference type="ARBA" id="ARBA00022723"/>
    </source>
</evidence>
<dbReference type="EMBL" id="BQKI01000005">
    <property type="protein sequence ID" value="GJM95119.1"/>
    <property type="molecule type" value="Genomic_DNA"/>
</dbReference>
<dbReference type="InterPro" id="IPR037151">
    <property type="entry name" value="AlkB-like_sf"/>
</dbReference>
<keyword evidence="2 6" id="KW-0479">Metal-binding</keyword>
<dbReference type="FunFam" id="2.60.120.590:FF:000020">
    <property type="entry name" value="Alpha-ketoglutarate-dependent dioxygenase alkB"/>
    <property type="match status" value="1"/>
</dbReference>
<dbReference type="PANTHER" id="PTHR16557:SF11">
    <property type="entry name" value="ALPHA-KETOGLUTARATE-DEPENDENT DIOXYGENASE ALKB"/>
    <property type="match status" value="1"/>
</dbReference>
<feature type="region of interest" description="Disordered" evidence="7">
    <location>
        <begin position="182"/>
        <end position="202"/>
    </location>
</feature>
<keyword evidence="10" id="KW-1185">Reference proteome</keyword>
<dbReference type="GO" id="GO:0008198">
    <property type="term" value="F:ferrous iron binding"/>
    <property type="evidence" value="ECO:0007669"/>
    <property type="project" value="TreeGrafter"/>
</dbReference>
<evidence type="ECO:0000256" key="3">
    <source>
        <dbReference type="ARBA" id="ARBA00022964"/>
    </source>
</evidence>
<proteinExistence type="inferred from homology"/>
<dbReference type="GO" id="GO:0005737">
    <property type="term" value="C:cytoplasm"/>
    <property type="evidence" value="ECO:0007669"/>
    <property type="project" value="TreeGrafter"/>
</dbReference>
<keyword evidence="3" id="KW-0223">Dioxygenase</keyword>
<name>A0AAV5CAH3_ELECO</name>
<feature type="binding site" evidence="6">
    <location>
        <position position="351"/>
    </location>
    <ligand>
        <name>Fe cation</name>
        <dbReference type="ChEBI" id="CHEBI:24875"/>
        <note>catalytic</note>
    </ligand>
</feature>
<comment type="caution">
    <text evidence="9">The sequence shown here is derived from an EMBL/GenBank/DDBJ whole genome shotgun (WGS) entry which is preliminary data.</text>
</comment>
<feature type="compositionally biased region" description="Pro residues" evidence="7">
    <location>
        <begin position="1"/>
        <end position="13"/>
    </location>
</feature>
<feature type="region of interest" description="Disordered" evidence="7">
    <location>
        <begin position="1"/>
        <end position="21"/>
    </location>
</feature>
<evidence type="ECO:0000256" key="6">
    <source>
        <dbReference type="PIRSR" id="PIRSR604574-2"/>
    </source>
</evidence>
<feature type="compositionally biased region" description="Polar residues" evidence="7">
    <location>
        <begin position="189"/>
        <end position="201"/>
    </location>
</feature>
<organism evidence="9 10">
    <name type="scientific">Eleusine coracana subsp. coracana</name>
    <dbReference type="NCBI Taxonomy" id="191504"/>
    <lineage>
        <taxon>Eukaryota</taxon>
        <taxon>Viridiplantae</taxon>
        <taxon>Streptophyta</taxon>
        <taxon>Embryophyta</taxon>
        <taxon>Tracheophyta</taxon>
        <taxon>Spermatophyta</taxon>
        <taxon>Magnoliopsida</taxon>
        <taxon>Liliopsida</taxon>
        <taxon>Poales</taxon>
        <taxon>Poaceae</taxon>
        <taxon>PACMAD clade</taxon>
        <taxon>Chloridoideae</taxon>
        <taxon>Cynodonteae</taxon>
        <taxon>Eleusininae</taxon>
        <taxon>Eleusine</taxon>
    </lineage>
</organism>
<dbReference type="Proteomes" id="UP001054889">
    <property type="component" value="Unassembled WGS sequence"/>
</dbReference>
<protein>
    <recommendedName>
        <fullName evidence="8">Fe2OG dioxygenase domain-containing protein</fullName>
    </recommendedName>
</protein>
<keyword evidence="4" id="KW-0560">Oxidoreductase</keyword>
<dbReference type="GO" id="GO:0035513">
    <property type="term" value="P:oxidative RNA demethylation"/>
    <property type="evidence" value="ECO:0007669"/>
    <property type="project" value="TreeGrafter"/>
</dbReference>
<feature type="binding site" evidence="6">
    <location>
        <position position="295"/>
    </location>
    <ligand>
        <name>Fe cation</name>
        <dbReference type="ChEBI" id="CHEBI:24875"/>
        <note>catalytic</note>
    </ligand>
</feature>
<dbReference type="GO" id="GO:0035516">
    <property type="term" value="F:broad specificity oxidative DNA demethylase activity"/>
    <property type="evidence" value="ECO:0007669"/>
    <property type="project" value="TreeGrafter"/>
</dbReference>
<feature type="domain" description="Fe2OG dioxygenase" evidence="8">
    <location>
        <begin position="277"/>
        <end position="397"/>
    </location>
</feature>
<evidence type="ECO:0000256" key="5">
    <source>
        <dbReference type="ARBA" id="ARBA00023004"/>
    </source>
</evidence>
<evidence type="ECO:0000313" key="9">
    <source>
        <dbReference type="EMBL" id="GJM95119.1"/>
    </source>
</evidence>
<dbReference type="AlphaFoldDB" id="A0AAV5CAH3"/>
<dbReference type="Gene3D" id="2.60.120.590">
    <property type="entry name" value="Alpha-ketoglutarate-dependent dioxygenase AlkB-like"/>
    <property type="match status" value="1"/>
</dbReference>
<evidence type="ECO:0000256" key="7">
    <source>
        <dbReference type="SAM" id="MobiDB-lite"/>
    </source>
</evidence>
<dbReference type="PANTHER" id="PTHR16557">
    <property type="entry name" value="ALKYLATED DNA REPAIR PROTEIN ALKB-RELATED"/>
    <property type="match status" value="1"/>
</dbReference>
<evidence type="ECO:0000256" key="4">
    <source>
        <dbReference type="ARBA" id="ARBA00023002"/>
    </source>
</evidence>
<dbReference type="InterPro" id="IPR027450">
    <property type="entry name" value="AlkB-like"/>
</dbReference>
<comment type="cofactor">
    <cofactor evidence="6">
        <name>Fe(2+)</name>
        <dbReference type="ChEBI" id="CHEBI:29033"/>
    </cofactor>
    <text evidence="6">Binds 1 Fe(2+) ion per subunit.</text>
</comment>
<gene>
    <name evidence="9" type="primary">ga11824</name>
    <name evidence="9" type="ORF">PR202_ga11824</name>
</gene>
<dbReference type="PROSITE" id="PS51471">
    <property type="entry name" value="FE2OG_OXY"/>
    <property type="match status" value="1"/>
</dbReference>
<reference evidence="9" key="2">
    <citation type="submission" date="2021-12" db="EMBL/GenBank/DDBJ databases">
        <title>Resequencing data analysis of finger millet.</title>
        <authorList>
            <person name="Hatakeyama M."/>
            <person name="Aluri S."/>
            <person name="Balachadran M.T."/>
            <person name="Sivarajan S.R."/>
            <person name="Poveda L."/>
            <person name="Shimizu-Inatsugi R."/>
            <person name="Schlapbach R."/>
            <person name="Sreeman S.M."/>
            <person name="Shimizu K.K."/>
        </authorList>
    </citation>
    <scope>NUCLEOTIDE SEQUENCE</scope>
</reference>
<dbReference type="Pfam" id="PF13532">
    <property type="entry name" value="2OG-FeII_Oxy_2"/>
    <property type="match status" value="1"/>
</dbReference>
<dbReference type="InterPro" id="IPR004574">
    <property type="entry name" value="Alkb"/>
</dbReference>
<evidence type="ECO:0000259" key="8">
    <source>
        <dbReference type="PROSITE" id="PS51471"/>
    </source>
</evidence>
<keyword evidence="5 6" id="KW-0408">Iron</keyword>
<accession>A0AAV5CAH3</accession>
<feature type="binding site" evidence="6">
    <location>
        <position position="297"/>
    </location>
    <ligand>
        <name>Fe cation</name>
        <dbReference type="ChEBI" id="CHEBI:24875"/>
        <note>catalytic</note>
    </ligand>
</feature>
<dbReference type="SUPFAM" id="SSF51197">
    <property type="entry name" value="Clavaminate synthase-like"/>
    <property type="match status" value="1"/>
</dbReference>